<feature type="transmembrane region" description="Helical" evidence="1">
    <location>
        <begin position="1122"/>
        <end position="1144"/>
    </location>
</feature>
<gene>
    <name evidence="2" type="ORF">BJ875DRAFT_482409</name>
</gene>
<keyword evidence="1" id="KW-0472">Membrane</keyword>
<comment type="caution">
    <text evidence="2">The sequence shown here is derived from an EMBL/GenBank/DDBJ whole genome shotgun (WGS) entry which is preliminary data.</text>
</comment>
<proteinExistence type="predicted"/>
<accession>A0A9P7YMD9</accession>
<evidence type="ECO:0000256" key="1">
    <source>
        <dbReference type="SAM" id="Phobius"/>
    </source>
</evidence>
<keyword evidence="1" id="KW-1133">Transmembrane helix</keyword>
<protein>
    <submittedName>
        <fullName evidence="2">Uncharacterized protein</fullName>
    </submittedName>
</protein>
<name>A0A9P7YMD9_9HELO</name>
<feature type="transmembrane region" description="Helical" evidence="1">
    <location>
        <begin position="1090"/>
        <end position="1110"/>
    </location>
</feature>
<keyword evidence="1" id="KW-0812">Transmembrane</keyword>
<reference evidence="2" key="1">
    <citation type="journal article" date="2021" name="IMA Fungus">
        <title>Genomic characterization of three marine fungi, including Emericellopsis atlantica sp. nov. with signatures of a generalist lifestyle and marine biomass degradation.</title>
        <authorList>
            <person name="Hagestad O.C."/>
            <person name="Hou L."/>
            <person name="Andersen J.H."/>
            <person name="Hansen E.H."/>
            <person name="Altermark B."/>
            <person name="Li C."/>
            <person name="Kuhnert E."/>
            <person name="Cox R.J."/>
            <person name="Crous P.W."/>
            <person name="Spatafora J.W."/>
            <person name="Lail K."/>
            <person name="Amirebrahimi M."/>
            <person name="Lipzen A."/>
            <person name="Pangilinan J."/>
            <person name="Andreopoulos W."/>
            <person name="Hayes R.D."/>
            <person name="Ng V."/>
            <person name="Grigoriev I.V."/>
            <person name="Jackson S.A."/>
            <person name="Sutton T.D.S."/>
            <person name="Dobson A.D.W."/>
            <person name="Rama T."/>
        </authorList>
    </citation>
    <scope>NUCLEOTIDE SEQUENCE</scope>
    <source>
        <strain evidence="2">TRa018bII</strain>
    </source>
</reference>
<feature type="transmembrane region" description="Helical" evidence="1">
    <location>
        <begin position="997"/>
        <end position="1019"/>
    </location>
</feature>
<dbReference type="OrthoDB" id="3562932at2759"/>
<dbReference type="EMBL" id="MU251411">
    <property type="protein sequence ID" value="KAG9236245.1"/>
    <property type="molecule type" value="Genomic_DNA"/>
</dbReference>
<sequence length="1147" mass="123837">MKVKIATELMKNQKHAQIMAPDKVFEVLQTPSGEALFFSIGTDDTFYVTRELVSSQAGWTKVDLSSRLSALHGNSPIKTKKFDLSQNPVSLKFDLVLAVTVAGSDFLYVSIGNESSITDWEDGVSWTAMPFDAEGETANTPLSIGQVYLMNIPTSGNPVQNCFADVERDANDPLHLVNRYYFNLTSAPHWRRHALPIDLKASSISTCLGRRSADRTSGVYTFGSIEDRKQLIFAPQRNIIRPDVPPSPSRLLLPADATAISSVPDGTGNTNLFVAARGGLYLYTPDNQKDQATATLIVGSPVINDISLFGGVSRMVAHSTGSRTMVWCRNAMGELFYMACERGQEATADQWSLPVPLHHGVEEFAFYTNIEATRTVVFAQTSGQQLVRLTQDASSGDWNSGALTLPPTDVDHSVEYESFTTQITSTLEAGDDAMLLREGTAVFTATSPVSVHINNEYYVLDAQVPVSVTADVTGSFTIIQQTQSLSAVQYQVTMPGSTTPLSIDPLKRALEKMALITSGEQLDQVSVPVGKTSAQRPLIPSGTPDDVKDAVVTALVNLLDAKEDLPVDGSVQTDASREINRLPDRTPRERIWGLSYEHGCTYLSGKDATVILGRMKAARGSGRSNVLSPGDFFQWLQDKWDEVKEVIVERVNGVWMFICKIGDAVYEAVLNCVNAIVAGIEFIFNKIQVFFEDLKAWLGFIFGWDDMIRTQKVMKNMVRQYVSHMNSALDSAGDTVEEVFEGLEDKISAWAGLPDNGEPIGNYQRSASSVEGTDDPQVRWGSYHVGNGASSSEASVAAINLGSGINNLLDELKDLAHDQGEEVKNTVDQIKTEVIDQLSTLTPIQVIKKLTGLAANLLVSLAKNLILGVIEILKSIVQGIMDILDTPLRIPVISKLYKTFTGNDLSILDVACLVAAVPATIIYKAISNQTPFPDDNISRDLIEAPSFPDMQQVLNANAAVKTTVKVVFNIAAYVGAGLVVVLGAIKEGTDNIPVVRNIINGIFASSFLIYVGPSIAAVFDGATTPHGKAYNAITAIAISKTMADSCEPLSSNLIWGEAISPVLETVINVLWIIPTIGLVVENSSPTTNDYISLAAGLASGLAGSLAFIDLKILAITGPVKLAVEAVAALLTMMYGVLSVLYGGLLLE</sequence>
<organism evidence="2 3">
    <name type="scientific">Amylocarpus encephaloides</name>
    <dbReference type="NCBI Taxonomy" id="45428"/>
    <lineage>
        <taxon>Eukaryota</taxon>
        <taxon>Fungi</taxon>
        <taxon>Dikarya</taxon>
        <taxon>Ascomycota</taxon>
        <taxon>Pezizomycotina</taxon>
        <taxon>Leotiomycetes</taxon>
        <taxon>Helotiales</taxon>
        <taxon>Helotiales incertae sedis</taxon>
        <taxon>Amylocarpus</taxon>
    </lineage>
</organism>
<evidence type="ECO:0000313" key="3">
    <source>
        <dbReference type="Proteomes" id="UP000824998"/>
    </source>
</evidence>
<dbReference type="SUPFAM" id="SSF89372">
    <property type="entry name" value="Fucose-specific lectin"/>
    <property type="match status" value="1"/>
</dbReference>
<evidence type="ECO:0000313" key="2">
    <source>
        <dbReference type="EMBL" id="KAG9236245.1"/>
    </source>
</evidence>
<feature type="transmembrane region" description="Helical" evidence="1">
    <location>
        <begin position="966"/>
        <end position="985"/>
    </location>
</feature>
<dbReference type="AlphaFoldDB" id="A0A9P7YMD9"/>
<keyword evidence="3" id="KW-1185">Reference proteome</keyword>
<dbReference type="Proteomes" id="UP000824998">
    <property type="component" value="Unassembled WGS sequence"/>
</dbReference>